<dbReference type="EMBL" id="ADLE01000009">
    <property type="protein sequence ID" value="EJZ64246.1"/>
    <property type="molecule type" value="Genomic_DNA"/>
</dbReference>
<accession>K0X126</accession>
<name>K0X126_9BACT</name>
<dbReference type="Proteomes" id="UP000006044">
    <property type="component" value="Unassembled WGS sequence"/>
</dbReference>
<dbReference type="HOGENOM" id="CLU_019247_3_0_10"/>
<dbReference type="RefSeq" id="WP_008861967.1">
    <property type="nucleotide sequence ID" value="NZ_JH815204.1"/>
</dbReference>
<gene>
    <name evidence="3" type="ORF">HMPREF9448_01506</name>
</gene>
<sequence>MKKRLLILLSVCFICVSIFPSSPKYEMRAVWITTNWGLDWPSRPVKVLSDRYIQQKELCYILDELQSVGINTVFFQARIRGEVFYSSRYEPWAAVLSHGREPGYDPLAFVIEECHKRAIECHAWLVTFPVGSNRQVKKQGRSSVVARHRSWCKQLSGEWFLDPGNPAVKDYLRALVGEVVSKYDVDGIHLDYVRYPDNAMKFPDSDSFRKWGSRSKSLFRWREDNITGIVTAIYEEVKRLKPWVKVSSSPLGRYASLEGFPAEWSCMEAVSQNPKDWLQSGRHDFIVPMMYFREENYYPFLYDWTNSCPPGKVISGLGVYRLDKNEGNWPFIEIKRQIETTRKMGVGQAYFRYENLHTHTILRQWLVSCFYRYPALTPGLKNPISQIPDTPNNLRVETQGGISNISWSPADGAFTYVLYATNDSLDMNTGDQIVAVLPKNIHSCSLSIPYRNYAIVARDRYGTESKPAFWTGKNIEPDKYRITL</sequence>
<evidence type="ECO:0000313" key="3">
    <source>
        <dbReference type="EMBL" id="EJZ64246.1"/>
    </source>
</evidence>
<dbReference type="InterPro" id="IPR052177">
    <property type="entry name" value="Divisome_Glycosyl_Hydrolase"/>
</dbReference>
<dbReference type="AlphaFoldDB" id="K0X126"/>
<dbReference type="Gene3D" id="3.20.20.80">
    <property type="entry name" value="Glycosidases"/>
    <property type="match status" value="1"/>
</dbReference>
<proteinExistence type="predicted"/>
<dbReference type="GeneID" id="77848771"/>
<protein>
    <recommendedName>
        <fullName evidence="2">Glycosyl hydrolase-like 10 domain-containing protein</fullName>
    </recommendedName>
</protein>
<dbReference type="OrthoDB" id="9773203at2"/>
<feature type="domain" description="Glycosyl hydrolase-like 10" evidence="2">
    <location>
        <begin position="26"/>
        <end position="293"/>
    </location>
</feature>
<dbReference type="PANTHER" id="PTHR43405">
    <property type="entry name" value="GLYCOSYL HYDROLASE DIGH"/>
    <property type="match status" value="1"/>
</dbReference>
<keyword evidence="4" id="KW-1185">Reference proteome</keyword>
<dbReference type="STRING" id="742726.HMPREF9448_01506"/>
<dbReference type="PATRIC" id="fig|742726.3.peg.1584"/>
<evidence type="ECO:0000259" key="2">
    <source>
        <dbReference type="Pfam" id="PF02638"/>
    </source>
</evidence>
<reference evidence="3 4" key="1">
    <citation type="submission" date="2012-08" db="EMBL/GenBank/DDBJ databases">
        <title>The Genome Sequence of Barnesiella intestinihominis YIT 11860.</title>
        <authorList>
            <consortium name="The Broad Institute Genome Sequencing Platform"/>
            <person name="Earl A."/>
            <person name="Ward D."/>
            <person name="Feldgarden M."/>
            <person name="Gevers D."/>
            <person name="Morotomi M."/>
            <person name="Walker B."/>
            <person name="Young S.K."/>
            <person name="Zeng Q."/>
            <person name="Gargeya S."/>
            <person name="Fitzgerald M."/>
            <person name="Haas B."/>
            <person name="Abouelleil A."/>
            <person name="Alvarado L."/>
            <person name="Arachchi H.M."/>
            <person name="Berlin A.M."/>
            <person name="Chapman S.B."/>
            <person name="Goldberg J."/>
            <person name="Griggs A."/>
            <person name="Gujja S."/>
            <person name="Hansen M."/>
            <person name="Howarth C."/>
            <person name="Imamovic A."/>
            <person name="Larimer J."/>
            <person name="McCowen C."/>
            <person name="Montmayeur A."/>
            <person name="Murphy C."/>
            <person name="Neiman D."/>
            <person name="Pearson M."/>
            <person name="Priest M."/>
            <person name="Roberts A."/>
            <person name="Saif S."/>
            <person name="Shea T."/>
            <person name="Sisk P."/>
            <person name="Sykes S."/>
            <person name="Wortman J."/>
            <person name="Nusbaum C."/>
            <person name="Birren B."/>
        </authorList>
    </citation>
    <scope>NUCLEOTIDE SEQUENCE [LARGE SCALE GENOMIC DNA]</scope>
    <source>
        <strain evidence="3 4">YIT 11860</strain>
    </source>
</reference>
<dbReference type="PANTHER" id="PTHR43405:SF1">
    <property type="entry name" value="GLYCOSYL HYDROLASE DIGH"/>
    <property type="match status" value="1"/>
</dbReference>
<keyword evidence="1" id="KW-0732">Signal</keyword>
<evidence type="ECO:0000256" key="1">
    <source>
        <dbReference type="ARBA" id="ARBA00022729"/>
    </source>
</evidence>
<organism evidence="3 4">
    <name type="scientific">Barnesiella intestinihominis YIT 11860</name>
    <dbReference type="NCBI Taxonomy" id="742726"/>
    <lineage>
        <taxon>Bacteria</taxon>
        <taxon>Pseudomonadati</taxon>
        <taxon>Bacteroidota</taxon>
        <taxon>Bacteroidia</taxon>
        <taxon>Bacteroidales</taxon>
        <taxon>Barnesiellaceae</taxon>
        <taxon>Barnesiella</taxon>
    </lineage>
</organism>
<comment type="caution">
    <text evidence="3">The sequence shown here is derived from an EMBL/GenBank/DDBJ whole genome shotgun (WGS) entry which is preliminary data.</text>
</comment>
<evidence type="ECO:0000313" key="4">
    <source>
        <dbReference type="Proteomes" id="UP000006044"/>
    </source>
</evidence>
<dbReference type="Pfam" id="PF02638">
    <property type="entry name" value="GHL10"/>
    <property type="match status" value="1"/>
</dbReference>
<dbReference type="SUPFAM" id="SSF51445">
    <property type="entry name" value="(Trans)glycosidases"/>
    <property type="match status" value="1"/>
</dbReference>
<dbReference type="InterPro" id="IPR003790">
    <property type="entry name" value="GHL10"/>
</dbReference>
<dbReference type="eggNOG" id="COG1649">
    <property type="taxonomic scope" value="Bacteria"/>
</dbReference>
<dbReference type="InterPro" id="IPR017853">
    <property type="entry name" value="GH"/>
</dbReference>